<proteinExistence type="predicted"/>
<dbReference type="InterPro" id="IPR032675">
    <property type="entry name" value="LRR_dom_sf"/>
</dbReference>
<evidence type="ECO:0000313" key="2">
    <source>
        <dbReference type="Proteomes" id="UP000094527"/>
    </source>
</evidence>
<dbReference type="Proteomes" id="UP000094527">
    <property type="component" value="Unassembled WGS sequence"/>
</dbReference>
<keyword evidence="2" id="KW-1185">Reference proteome</keyword>
<dbReference type="OMA" id="YIRMESK"/>
<evidence type="ECO:0008006" key="3">
    <source>
        <dbReference type="Google" id="ProtNLM"/>
    </source>
</evidence>
<gene>
    <name evidence="1" type="ORF">Ocin01_13237</name>
</gene>
<organism evidence="1 2">
    <name type="scientific">Orchesella cincta</name>
    <name type="common">Springtail</name>
    <name type="synonym">Podura cincta</name>
    <dbReference type="NCBI Taxonomy" id="48709"/>
    <lineage>
        <taxon>Eukaryota</taxon>
        <taxon>Metazoa</taxon>
        <taxon>Ecdysozoa</taxon>
        <taxon>Arthropoda</taxon>
        <taxon>Hexapoda</taxon>
        <taxon>Collembola</taxon>
        <taxon>Entomobryomorpha</taxon>
        <taxon>Entomobryoidea</taxon>
        <taxon>Orchesellidae</taxon>
        <taxon>Orchesellinae</taxon>
        <taxon>Orchesella</taxon>
    </lineage>
</organism>
<dbReference type="AlphaFoldDB" id="A0A1D2MKS3"/>
<dbReference type="OrthoDB" id="2095648at2759"/>
<dbReference type="Gene3D" id="3.80.10.10">
    <property type="entry name" value="Ribonuclease Inhibitor"/>
    <property type="match status" value="1"/>
</dbReference>
<sequence length="535" mass="60844">MGILSIMLCCGKTKKSKDLGKLKKRSDPSTAPVSRKGSIATSQKVVWGNRKNIAEELNIVFSYLSVNELLKIRFVNKIWNKFACEVLRDKIEGVIILQRGLEYYTRAMSKSIDVPVGRIFLNILDLDEVHAQNFFRIVGHSVYKLILNLEGHSVPQFQSHLQYLSNMSQLSLNLFNQNEKEDVVQNVRRKTGATPEDQELRKLAAKKLALKSVDFQLDYNVDAEAFDMFLESVSPTVEYIRMESKSNQNLVFRMHTKAPCLLTIRLTHWVGRVWLDTIAHNAENLVKLQLSNCDPGSVSMKYPKSNMNVKSLAVNFGHFSTVSAKIRSEVVKNFICAFPALESFMMRQVSDKTLGQILSGWPKLTMLRVTSAFGLTDSGLTGIPIAELSKMTKLEYKLPCGCCLPVPVVDDKPMVDNVRIYPHLGKLQNLTDFSIESEEGSHFPLTNFSLHLGLNEHHKLQSLKLTCHNELGPHWCLKCIADNLPNLKELTVMDRAISHDRYEEHEVLYLLRKLPNLKLNLTPTNVDRYHSKKLF</sequence>
<dbReference type="EMBL" id="LJIJ01000986">
    <property type="protein sequence ID" value="ODM93444.1"/>
    <property type="molecule type" value="Genomic_DNA"/>
</dbReference>
<protein>
    <recommendedName>
        <fullName evidence="3">F-box domain-containing protein</fullName>
    </recommendedName>
</protein>
<comment type="caution">
    <text evidence="1">The sequence shown here is derived from an EMBL/GenBank/DDBJ whole genome shotgun (WGS) entry which is preliminary data.</text>
</comment>
<name>A0A1D2MKS3_ORCCI</name>
<accession>A0A1D2MKS3</accession>
<dbReference type="SUPFAM" id="SSF52047">
    <property type="entry name" value="RNI-like"/>
    <property type="match status" value="1"/>
</dbReference>
<evidence type="ECO:0000313" key="1">
    <source>
        <dbReference type="EMBL" id="ODM93444.1"/>
    </source>
</evidence>
<reference evidence="1 2" key="1">
    <citation type="journal article" date="2016" name="Genome Biol. Evol.">
        <title>Gene Family Evolution Reflects Adaptation to Soil Environmental Stressors in the Genome of the Collembolan Orchesella cincta.</title>
        <authorList>
            <person name="Faddeeva-Vakhrusheva A."/>
            <person name="Derks M.F."/>
            <person name="Anvar S.Y."/>
            <person name="Agamennone V."/>
            <person name="Suring W."/>
            <person name="Smit S."/>
            <person name="van Straalen N.M."/>
            <person name="Roelofs D."/>
        </authorList>
    </citation>
    <scope>NUCLEOTIDE SEQUENCE [LARGE SCALE GENOMIC DNA]</scope>
    <source>
        <tissue evidence="1">Mixed pool</tissue>
    </source>
</reference>